<evidence type="ECO:0000313" key="7">
    <source>
        <dbReference type="EMBL" id="AQS40302.1"/>
    </source>
</evidence>
<proteinExistence type="predicted"/>
<dbReference type="GO" id="GO:0016020">
    <property type="term" value="C:membrane"/>
    <property type="evidence" value="ECO:0007669"/>
    <property type="project" value="GOC"/>
</dbReference>
<dbReference type="InterPro" id="IPR004843">
    <property type="entry name" value="Calcineurin-like_PHP"/>
</dbReference>
<keyword evidence="8" id="KW-1185">Reference proteome</keyword>
<evidence type="ECO:0000313" key="8">
    <source>
        <dbReference type="Proteomes" id="UP000189545"/>
    </source>
</evidence>
<dbReference type="AlphaFoldDB" id="A0A1S6HXW1"/>
<dbReference type="PANTHER" id="PTHR34990">
    <property type="entry name" value="UDP-2,3-DIACYLGLUCOSAMINE HYDROLASE-RELATED"/>
    <property type="match status" value="1"/>
</dbReference>
<dbReference type="SUPFAM" id="SSF56300">
    <property type="entry name" value="Metallo-dependent phosphatases"/>
    <property type="match status" value="1"/>
</dbReference>
<organism evidence="7 8">
    <name type="scientific">Shewanella psychrophila</name>
    <dbReference type="NCBI Taxonomy" id="225848"/>
    <lineage>
        <taxon>Bacteria</taxon>
        <taxon>Pseudomonadati</taxon>
        <taxon>Pseudomonadota</taxon>
        <taxon>Gammaproteobacteria</taxon>
        <taxon>Alteromonadales</taxon>
        <taxon>Shewanellaceae</taxon>
        <taxon>Shewanella</taxon>
    </lineage>
</organism>
<keyword evidence="3" id="KW-0479">Metal-binding</keyword>
<dbReference type="CDD" id="cd07398">
    <property type="entry name" value="MPP_YbbF-LpxH"/>
    <property type="match status" value="1"/>
</dbReference>
<dbReference type="GO" id="GO:0009245">
    <property type="term" value="P:lipid A biosynthetic process"/>
    <property type="evidence" value="ECO:0007669"/>
    <property type="project" value="TreeGrafter"/>
</dbReference>
<evidence type="ECO:0000256" key="1">
    <source>
        <dbReference type="ARBA" id="ARBA00022475"/>
    </source>
</evidence>
<keyword evidence="2" id="KW-0997">Cell inner membrane</keyword>
<dbReference type="Gene3D" id="3.60.21.10">
    <property type="match status" value="1"/>
</dbReference>
<gene>
    <name evidence="7" type="ORF">Sps_05233</name>
</gene>
<evidence type="ECO:0000256" key="3">
    <source>
        <dbReference type="ARBA" id="ARBA00022723"/>
    </source>
</evidence>
<accession>A0A1S6HXW1</accession>
<keyword evidence="1" id="KW-1003">Cell membrane</keyword>
<dbReference type="InterPro" id="IPR043461">
    <property type="entry name" value="LpxH-like"/>
</dbReference>
<dbReference type="KEGG" id="spsw:Sps_05233"/>
<protein>
    <recommendedName>
        <fullName evidence="6">Calcineurin-like phosphoesterase domain-containing protein</fullName>
    </recommendedName>
</protein>
<keyword evidence="4" id="KW-0472">Membrane</keyword>
<evidence type="ECO:0000256" key="2">
    <source>
        <dbReference type="ARBA" id="ARBA00022519"/>
    </source>
</evidence>
<keyword evidence="5" id="KW-0464">Manganese</keyword>
<dbReference type="Proteomes" id="UP000189545">
    <property type="component" value="Chromosome"/>
</dbReference>
<feature type="domain" description="Calcineurin-like phosphoesterase" evidence="6">
    <location>
        <begin position="33"/>
        <end position="230"/>
    </location>
</feature>
<dbReference type="Pfam" id="PF00149">
    <property type="entry name" value="Metallophos"/>
    <property type="match status" value="1"/>
</dbReference>
<dbReference type="GO" id="GO:0008758">
    <property type="term" value="F:UDP-2,3-diacylglucosamine hydrolase activity"/>
    <property type="evidence" value="ECO:0007669"/>
    <property type="project" value="TreeGrafter"/>
</dbReference>
<dbReference type="EMBL" id="CP014782">
    <property type="protein sequence ID" value="AQS40302.1"/>
    <property type="molecule type" value="Genomic_DNA"/>
</dbReference>
<dbReference type="GO" id="GO:0046872">
    <property type="term" value="F:metal ion binding"/>
    <property type="evidence" value="ECO:0007669"/>
    <property type="project" value="UniProtKB-KW"/>
</dbReference>
<dbReference type="STRING" id="225848.Sps_05233"/>
<name>A0A1S6HXW1_9GAMM</name>
<sequence>MQVVQGVEQVGVDQTDAKVKKQIGPKQSFNAIWLSDIHLGTKDCKAEYLLQLLKQTQTESLYLVGDIIDIWAMKRRVYWPDSHNQVLQQLLAMARNGTQIIFIPGNHDEQFRSYAGFHLWDVSIAKEHIHTMLGGQKILMLHGDQFDSQVCVGKALTKLGDRLYDLLLVLNRQVHRIRTHLGYPYWSLASYIKLRVNKAQQAISLFRDAVVTYAKDRQVDVVICGHIHQPELSRQGKMIYANDGDWVENCTFIAESEKGDLQLLKWDEQQLDSSLIASISMVPSMPKSIKKRVA</sequence>
<evidence type="ECO:0000256" key="5">
    <source>
        <dbReference type="ARBA" id="ARBA00023211"/>
    </source>
</evidence>
<dbReference type="PANTHER" id="PTHR34990:SF2">
    <property type="entry name" value="BLL8164 PROTEIN"/>
    <property type="match status" value="1"/>
</dbReference>
<evidence type="ECO:0000256" key="4">
    <source>
        <dbReference type="ARBA" id="ARBA00023136"/>
    </source>
</evidence>
<dbReference type="OrthoDB" id="9802481at2"/>
<evidence type="ECO:0000259" key="6">
    <source>
        <dbReference type="Pfam" id="PF00149"/>
    </source>
</evidence>
<dbReference type="InterPro" id="IPR029052">
    <property type="entry name" value="Metallo-depent_PP-like"/>
</dbReference>
<reference evidence="7 8" key="1">
    <citation type="submission" date="2016-03" db="EMBL/GenBank/DDBJ databases">
        <title>Complete genome sequence of Shewanella psychrophila WP2, a deep sea bacterium isolated from west Pacific sediment.</title>
        <authorList>
            <person name="Xu G."/>
            <person name="Jian H."/>
        </authorList>
    </citation>
    <scope>NUCLEOTIDE SEQUENCE [LARGE SCALE GENOMIC DNA]</scope>
    <source>
        <strain evidence="7 8">WP2</strain>
    </source>
</reference>